<dbReference type="PANTHER" id="PTHR43377">
    <property type="entry name" value="BILIVERDIN REDUCTASE A"/>
    <property type="match status" value="1"/>
</dbReference>
<dbReference type="Pfam" id="PF01408">
    <property type="entry name" value="GFO_IDH_MocA"/>
    <property type="match status" value="1"/>
</dbReference>
<dbReference type="Pfam" id="PF02894">
    <property type="entry name" value="GFO_IDH_MocA_C"/>
    <property type="match status" value="1"/>
</dbReference>
<feature type="domain" description="Gfo/Idh/MocA-like oxidoreductase N-terminal" evidence="1">
    <location>
        <begin position="4"/>
        <end position="124"/>
    </location>
</feature>
<dbReference type="GO" id="GO:0000166">
    <property type="term" value="F:nucleotide binding"/>
    <property type="evidence" value="ECO:0007669"/>
    <property type="project" value="InterPro"/>
</dbReference>
<dbReference type="Gene3D" id="3.40.50.720">
    <property type="entry name" value="NAD(P)-binding Rossmann-like Domain"/>
    <property type="match status" value="1"/>
</dbReference>
<dbReference type="EMBL" id="QOQD01000008">
    <property type="protein sequence ID" value="RCL73277.1"/>
    <property type="molecule type" value="Genomic_DNA"/>
</dbReference>
<dbReference type="InterPro" id="IPR004104">
    <property type="entry name" value="Gfo/Idh/MocA-like_OxRdtase_C"/>
</dbReference>
<proteinExistence type="predicted"/>
<evidence type="ECO:0000313" key="3">
    <source>
        <dbReference type="EMBL" id="RCL73277.1"/>
    </source>
</evidence>
<dbReference type="InterPro" id="IPR051450">
    <property type="entry name" value="Gfo/Idh/MocA_Oxidoreductases"/>
</dbReference>
<dbReference type="PANTHER" id="PTHR43377:SF1">
    <property type="entry name" value="BILIVERDIN REDUCTASE A"/>
    <property type="match status" value="1"/>
</dbReference>
<organism evidence="3 4">
    <name type="scientific">PS1 clade bacterium</name>
    <dbReference type="NCBI Taxonomy" id="2175152"/>
    <lineage>
        <taxon>Bacteria</taxon>
        <taxon>Pseudomonadati</taxon>
        <taxon>Pseudomonadota</taxon>
        <taxon>Alphaproteobacteria</taxon>
        <taxon>PS1 clade</taxon>
    </lineage>
</organism>
<evidence type="ECO:0000313" key="4">
    <source>
        <dbReference type="Proteomes" id="UP000253570"/>
    </source>
</evidence>
<feature type="domain" description="Gfo/Idh/MocA-like oxidoreductase C-terminal" evidence="2">
    <location>
        <begin position="140"/>
        <end position="340"/>
    </location>
</feature>
<dbReference type="InterPro" id="IPR036291">
    <property type="entry name" value="NAD(P)-bd_dom_sf"/>
</dbReference>
<gene>
    <name evidence="3" type="ORF">DBW71_04080</name>
</gene>
<dbReference type="InterPro" id="IPR000683">
    <property type="entry name" value="Gfo/Idh/MocA-like_OxRdtase_N"/>
</dbReference>
<name>A0A368DN70_9PROT</name>
<sequence>MDRLNVGIIGTGWCGGIRAEASAKNGLVDELHIAEIREDRLKEVSELTNATSATTDYNELINNDNIHAIMISTTPESLHYPMAKEALEAGKHVLLEKPIARTLSEADELIKIAADNKVQFTIGYSQRFRSKYAYVREKFQDGTLGEPVSVLITRNITTSLSKRIVGRTRLSPAAMEATHDLDYALWVLAPRKPVRVYSQQVEKVLIKNANSADCQFIMVTLDDGTVVTVGAGWVLPPSYPNYSSTKMEFIGSKGAIMVDDSHSDVTIMTGDRGIEYPMSSMPGEPVAHVNAGPMAEETNNFINAILFNKPVVVKPEEARVVMELYQAADLSAERGEPVNLPMNIDPLDKEQN</sequence>
<dbReference type="Proteomes" id="UP000253570">
    <property type="component" value="Unassembled WGS sequence"/>
</dbReference>
<dbReference type="AlphaFoldDB" id="A0A368DN70"/>
<protein>
    <submittedName>
        <fullName evidence="3">Gfo/Idh/MocA family oxidoreductase</fullName>
    </submittedName>
</protein>
<dbReference type="SUPFAM" id="SSF51735">
    <property type="entry name" value="NAD(P)-binding Rossmann-fold domains"/>
    <property type="match status" value="1"/>
</dbReference>
<reference evidence="3 4" key="1">
    <citation type="journal article" date="2018" name="Microbiome">
        <title>Fine metagenomic profile of the Mediterranean stratified and mixed water columns revealed by assembly and recruitment.</title>
        <authorList>
            <person name="Haro-Moreno J.M."/>
            <person name="Lopez-Perez M."/>
            <person name="De La Torre J.R."/>
            <person name="Picazo A."/>
            <person name="Camacho A."/>
            <person name="Rodriguez-Valera F."/>
        </authorList>
    </citation>
    <scope>NUCLEOTIDE SEQUENCE [LARGE SCALE GENOMIC DNA]</scope>
    <source>
        <strain evidence="3">MED-G57</strain>
    </source>
</reference>
<accession>A0A368DN70</accession>
<dbReference type="Gene3D" id="3.30.360.10">
    <property type="entry name" value="Dihydrodipicolinate Reductase, domain 2"/>
    <property type="match status" value="1"/>
</dbReference>
<evidence type="ECO:0000259" key="1">
    <source>
        <dbReference type="Pfam" id="PF01408"/>
    </source>
</evidence>
<comment type="caution">
    <text evidence="3">The sequence shown here is derived from an EMBL/GenBank/DDBJ whole genome shotgun (WGS) entry which is preliminary data.</text>
</comment>
<dbReference type="SUPFAM" id="SSF55347">
    <property type="entry name" value="Glyceraldehyde-3-phosphate dehydrogenase-like, C-terminal domain"/>
    <property type="match status" value="1"/>
</dbReference>
<evidence type="ECO:0000259" key="2">
    <source>
        <dbReference type="Pfam" id="PF02894"/>
    </source>
</evidence>